<dbReference type="Proteomes" id="UP000246722">
    <property type="component" value="Unassembled WGS sequence"/>
</dbReference>
<keyword evidence="2" id="KW-1185">Reference proteome</keyword>
<proteinExistence type="predicted"/>
<sequence>MSGNGPSNVAYERQGDFAVVIDLDCSACTGTTTVTAPGRMSPLGEASAPLRGSFLMDVFQDAPVNQMLIVKAEGPWTVTLQSWNDLPYVSGPQSGTGPAVLFFSDDVAHVTVDYAPAGTDDSFSGRVFTVSDNTQAFGDSEAFSEVFDADLPGIMAIQTNGTWTVTPTP</sequence>
<dbReference type="AlphaFoldDB" id="A0A318A3D6"/>
<evidence type="ECO:0000313" key="2">
    <source>
        <dbReference type="Proteomes" id="UP000246722"/>
    </source>
</evidence>
<protein>
    <submittedName>
        <fullName evidence="1">Uncharacterized protein</fullName>
    </submittedName>
</protein>
<evidence type="ECO:0000313" key="1">
    <source>
        <dbReference type="EMBL" id="PXA71690.1"/>
    </source>
</evidence>
<gene>
    <name evidence="1" type="ORF">CTB96_01810</name>
</gene>
<dbReference type="EMBL" id="QHLY01000005">
    <property type="protein sequence ID" value="PXA71690.1"/>
    <property type="molecule type" value="Genomic_DNA"/>
</dbReference>
<comment type="caution">
    <text evidence="1">The sequence shown here is derived from an EMBL/GenBank/DDBJ whole genome shotgun (WGS) entry which is preliminary data.</text>
</comment>
<accession>A0A318A3D6</accession>
<reference evidence="1 2" key="1">
    <citation type="submission" date="2018-05" db="EMBL/GenBank/DDBJ databases">
        <title>Genetic diversity of glacier-inhabiting Cryobacterium bacteria in China and description of Cryobacterium mengkeensis sp. nov. and Arthrobacter glacialis sp. nov.</title>
        <authorList>
            <person name="Liu Q."/>
            <person name="Xin Y.-H."/>
        </authorList>
    </citation>
    <scope>NUCLEOTIDE SEQUENCE [LARGE SCALE GENOMIC DNA]</scope>
    <source>
        <strain evidence="1 2">SK-1</strain>
    </source>
</reference>
<name>A0A318A3D6_9MICO</name>
<organism evidence="1 2">
    <name type="scientific">Cryobacterium arcticum</name>
    <dbReference type="NCBI Taxonomy" id="670052"/>
    <lineage>
        <taxon>Bacteria</taxon>
        <taxon>Bacillati</taxon>
        <taxon>Actinomycetota</taxon>
        <taxon>Actinomycetes</taxon>
        <taxon>Micrococcales</taxon>
        <taxon>Microbacteriaceae</taxon>
        <taxon>Cryobacterium</taxon>
    </lineage>
</organism>